<keyword evidence="3" id="KW-1185">Reference proteome</keyword>
<dbReference type="EMBL" id="JACGCI010000090">
    <property type="protein sequence ID" value="KAF6746689.1"/>
    <property type="molecule type" value="Genomic_DNA"/>
</dbReference>
<accession>A0A8H6LYG3</accession>
<evidence type="ECO:0000256" key="1">
    <source>
        <dbReference type="SAM" id="MobiDB-lite"/>
    </source>
</evidence>
<organism evidence="2 3">
    <name type="scientific">Ephemerocybe angulata</name>
    <dbReference type="NCBI Taxonomy" id="980116"/>
    <lineage>
        <taxon>Eukaryota</taxon>
        <taxon>Fungi</taxon>
        <taxon>Dikarya</taxon>
        <taxon>Basidiomycota</taxon>
        <taxon>Agaricomycotina</taxon>
        <taxon>Agaricomycetes</taxon>
        <taxon>Agaricomycetidae</taxon>
        <taxon>Agaricales</taxon>
        <taxon>Agaricineae</taxon>
        <taxon>Psathyrellaceae</taxon>
        <taxon>Ephemerocybe</taxon>
    </lineage>
</organism>
<evidence type="ECO:0000313" key="2">
    <source>
        <dbReference type="EMBL" id="KAF6746689.1"/>
    </source>
</evidence>
<comment type="caution">
    <text evidence="2">The sequence shown here is derived from an EMBL/GenBank/DDBJ whole genome shotgun (WGS) entry which is preliminary data.</text>
</comment>
<evidence type="ECO:0000313" key="3">
    <source>
        <dbReference type="Proteomes" id="UP000521943"/>
    </source>
</evidence>
<sequence length="186" mass="20944">MSCQVSSHGDGMGRMAHRRHPKQTHPILNLQTHPALSTMRVGSLLSLVPLVLSLRSLANTHSIGDHTLESRDFIDELRIREPEFNSLDPRNTLSDISIRELIDELSDRLERRAFKFTCKRCKTGFDVLPSGDRGVCGKPVNVPHIYGINQGKLNCAICNPKATWNDRPKGMEAVCYKEKIMHDFGL</sequence>
<dbReference type="Proteomes" id="UP000521943">
    <property type="component" value="Unassembled WGS sequence"/>
</dbReference>
<gene>
    <name evidence="2" type="ORF">DFP72DRAFT_1175535</name>
</gene>
<proteinExistence type="predicted"/>
<dbReference type="AlphaFoldDB" id="A0A8H6LYG3"/>
<reference evidence="2 3" key="1">
    <citation type="submission" date="2020-07" db="EMBL/GenBank/DDBJ databases">
        <title>Comparative genomics of pyrophilous fungi reveals a link between fire events and developmental genes.</title>
        <authorList>
            <consortium name="DOE Joint Genome Institute"/>
            <person name="Steindorff A.S."/>
            <person name="Carver A."/>
            <person name="Calhoun S."/>
            <person name="Stillman K."/>
            <person name="Liu H."/>
            <person name="Lipzen A."/>
            <person name="Pangilinan J."/>
            <person name="Labutti K."/>
            <person name="Bruns T.D."/>
            <person name="Grigoriev I.V."/>
        </authorList>
    </citation>
    <scope>NUCLEOTIDE SEQUENCE [LARGE SCALE GENOMIC DNA]</scope>
    <source>
        <strain evidence="2 3">CBS 144469</strain>
    </source>
</reference>
<name>A0A8H6LYG3_9AGAR</name>
<feature type="region of interest" description="Disordered" evidence="1">
    <location>
        <begin position="1"/>
        <end position="28"/>
    </location>
</feature>
<protein>
    <submittedName>
        <fullName evidence="2">Uncharacterized protein</fullName>
    </submittedName>
</protein>